<evidence type="ECO:0008006" key="4">
    <source>
        <dbReference type="Google" id="ProtNLM"/>
    </source>
</evidence>
<name>A0A2H0UIC9_9BACT</name>
<dbReference type="AlphaFoldDB" id="A0A2H0UIC9"/>
<feature type="compositionally biased region" description="Low complexity" evidence="1">
    <location>
        <begin position="162"/>
        <end position="175"/>
    </location>
</feature>
<proteinExistence type="predicted"/>
<feature type="non-terminal residue" evidence="2">
    <location>
        <position position="217"/>
    </location>
</feature>
<evidence type="ECO:0000256" key="1">
    <source>
        <dbReference type="SAM" id="MobiDB-lite"/>
    </source>
</evidence>
<protein>
    <recommendedName>
        <fullName evidence="4">HTH deoR-type domain-containing protein</fullName>
    </recommendedName>
</protein>
<sequence length="217" mass="23917">MDTRDILKATDSTRRLVQDDSYYKYIFKKTEKVVSVIFYVSNSVEKGSQTERVIEDVLDTARVAHNQILKTLEIRSHLAEEALRDAAHSLIALDSKLRIASSIGAISAEVLHVLVVEIDGILRGINKYLVRTSAFDDLDYKVSGSQESTPVHTPRPSAQPKTSTPQSSGTSGGATDSDRRERIKVVLSAKGEATIKDITDIITDVSSKTIQRELNAM</sequence>
<reference evidence="3" key="1">
    <citation type="submission" date="2017-09" db="EMBL/GenBank/DDBJ databases">
        <title>Depth-based differentiation of microbial function through sediment-hosted aquifers and enrichment of novel symbionts in the deep terrestrial subsurface.</title>
        <authorList>
            <person name="Probst A.J."/>
            <person name="Ladd B."/>
            <person name="Jarett J.K."/>
            <person name="Geller-Mcgrath D.E."/>
            <person name="Sieber C.M.K."/>
            <person name="Emerson J.B."/>
            <person name="Anantharaman K."/>
            <person name="Thomas B.C."/>
            <person name="Malmstrom R."/>
            <person name="Stieglmeier M."/>
            <person name="Klingl A."/>
            <person name="Woyke T."/>
            <person name="Ryan C.M."/>
            <person name="Banfield J.F."/>
        </authorList>
    </citation>
    <scope>NUCLEOTIDE SEQUENCE [LARGE SCALE GENOMIC DNA]</scope>
</reference>
<organism evidence="2 3">
    <name type="scientific">Candidatus Kaiserbacteria bacterium CG10_big_fil_rev_8_21_14_0_10_44_10</name>
    <dbReference type="NCBI Taxonomy" id="1974606"/>
    <lineage>
        <taxon>Bacteria</taxon>
        <taxon>Candidatus Kaiseribacteriota</taxon>
    </lineage>
</organism>
<dbReference type="Proteomes" id="UP000229612">
    <property type="component" value="Unassembled WGS sequence"/>
</dbReference>
<feature type="region of interest" description="Disordered" evidence="1">
    <location>
        <begin position="143"/>
        <end position="180"/>
    </location>
</feature>
<accession>A0A2H0UIC9</accession>
<evidence type="ECO:0000313" key="2">
    <source>
        <dbReference type="EMBL" id="PIR86152.1"/>
    </source>
</evidence>
<gene>
    <name evidence="2" type="ORF">COU14_00360</name>
</gene>
<evidence type="ECO:0000313" key="3">
    <source>
        <dbReference type="Proteomes" id="UP000229612"/>
    </source>
</evidence>
<comment type="caution">
    <text evidence="2">The sequence shown here is derived from an EMBL/GenBank/DDBJ whole genome shotgun (WGS) entry which is preliminary data.</text>
</comment>
<dbReference type="EMBL" id="PFBG01000005">
    <property type="protein sequence ID" value="PIR86152.1"/>
    <property type="molecule type" value="Genomic_DNA"/>
</dbReference>